<dbReference type="SUPFAM" id="SSF49899">
    <property type="entry name" value="Concanavalin A-like lectins/glucanases"/>
    <property type="match status" value="1"/>
</dbReference>
<dbReference type="Proteomes" id="UP000218267">
    <property type="component" value="Chromosome"/>
</dbReference>
<reference evidence="4 5" key="1">
    <citation type="journal article" date="2018" name="Mar. Genomics">
        <title>Complete genome sequence of Marinifilaceae bacterium strain SPP2, isolated from the Antarctic marine sediment.</title>
        <authorList>
            <person name="Watanabe M."/>
            <person name="Kojima H."/>
            <person name="Fukui M."/>
        </authorList>
    </citation>
    <scope>NUCLEOTIDE SEQUENCE [LARGE SCALE GENOMIC DNA]</scope>
    <source>
        <strain evidence="4 5">SPP2</strain>
    </source>
</reference>
<dbReference type="RefSeq" id="WP_096433012.1">
    <property type="nucleotide sequence ID" value="NZ_AP018042.1"/>
</dbReference>
<dbReference type="InterPro" id="IPR026444">
    <property type="entry name" value="Secre_tail"/>
</dbReference>
<dbReference type="Pfam" id="PF00722">
    <property type="entry name" value="Glyco_hydro_16"/>
    <property type="match status" value="1"/>
</dbReference>
<accession>A0A1Y1CQC3</accession>
<feature type="domain" description="GH16" evidence="3">
    <location>
        <begin position="19"/>
        <end position="337"/>
    </location>
</feature>
<dbReference type="EMBL" id="AP018042">
    <property type="protein sequence ID" value="BAX82575.1"/>
    <property type="molecule type" value="Genomic_DNA"/>
</dbReference>
<proteinExistence type="inferred from homology"/>
<dbReference type="GO" id="GO:0004553">
    <property type="term" value="F:hydrolase activity, hydrolyzing O-glycosyl compounds"/>
    <property type="evidence" value="ECO:0007669"/>
    <property type="project" value="InterPro"/>
</dbReference>
<organism evidence="4 5">
    <name type="scientific">Labilibaculum antarcticum</name>
    <dbReference type="NCBI Taxonomy" id="1717717"/>
    <lineage>
        <taxon>Bacteria</taxon>
        <taxon>Pseudomonadati</taxon>
        <taxon>Bacteroidota</taxon>
        <taxon>Bacteroidia</taxon>
        <taxon>Marinilabiliales</taxon>
        <taxon>Marinifilaceae</taxon>
        <taxon>Labilibaculum</taxon>
    </lineage>
</organism>
<dbReference type="PANTHER" id="PTHR10963">
    <property type="entry name" value="GLYCOSYL HYDROLASE-RELATED"/>
    <property type="match status" value="1"/>
</dbReference>
<dbReference type="InterPro" id="IPR013320">
    <property type="entry name" value="ConA-like_dom_sf"/>
</dbReference>
<sequence>MKFISAFILFYLMGFSISAQVGNLIWEDNFNDGVLDASKWTYETGTGVNGDWGTGQLDRATNRIDNVSFQDHIDGAEGACLVITTQKEFYVDRNYTSGRINTAGKASWGPGHRIVARVFPRDVKHMGQGFAFWMMPDEIPNGLDYIMWPQGGEIDIMEYVGSIPFHNLGSVHYAWFWENNQWQEWNHAHAGAYYSYEFQEVPIPSEPGYGSYPPSLDDSNAGSYGFHNYGIDWYDDRIEFFVDDHVYHIHYLNDGDGFQKDGQDAFAISEIEGNRTGISEYSNHFDEWHPFENKMYAILSAGVGGGQNSYGGSIVPEAKFPCSVIIDWVRVYELGTITGVYEEVNRSSLKIFPNPVNTLLNIQIDKPEDYAVKILDSSGRTVLTTSLNLSSAIDVSNLKEGLYLVQLSNGEITLTKKMIKL</sequence>
<feature type="chain" id="PRO_5012620923" description="GH16 domain-containing protein" evidence="2">
    <location>
        <begin position="22"/>
        <end position="421"/>
    </location>
</feature>
<keyword evidence="5" id="KW-1185">Reference proteome</keyword>
<dbReference type="CDD" id="cd08023">
    <property type="entry name" value="GH16_laminarinase_like"/>
    <property type="match status" value="1"/>
</dbReference>
<dbReference type="Gene3D" id="2.60.120.200">
    <property type="match status" value="1"/>
</dbReference>
<protein>
    <recommendedName>
        <fullName evidence="3">GH16 domain-containing protein</fullName>
    </recommendedName>
</protein>
<dbReference type="KEGG" id="mbas:ALGA_4285"/>
<dbReference type="PANTHER" id="PTHR10963:SF55">
    <property type="entry name" value="GLYCOSIDE HYDROLASE FAMILY 16 PROTEIN"/>
    <property type="match status" value="1"/>
</dbReference>
<evidence type="ECO:0000313" key="5">
    <source>
        <dbReference type="Proteomes" id="UP000218267"/>
    </source>
</evidence>
<dbReference type="NCBIfam" id="TIGR04183">
    <property type="entry name" value="Por_Secre_tail"/>
    <property type="match status" value="1"/>
</dbReference>
<dbReference type="Pfam" id="PF18962">
    <property type="entry name" value="Por_Secre_tail"/>
    <property type="match status" value="1"/>
</dbReference>
<evidence type="ECO:0000259" key="3">
    <source>
        <dbReference type="PROSITE" id="PS51762"/>
    </source>
</evidence>
<dbReference type="GO" id="GO:0005975">
    <property type="term" value="P:carbohydrate metabolic process"/>
    <property type="evidence" value="ECO:0007669"/>
    <property type="project" value="InterPro"/>
</dbReference>
<keyword evidence="2" id="KW-0732">Signal</keyword>
<dbReference type="InterPro" id="IPR000757">
    <property type="entry name" value="Beta-glucanase-like"/>
</dbReference>
<dbReference type="PROSITE" id="PS51762">
    <property type="entry name" value="GH16_2"/>
    <property type="match status" value="1"/>
</dbReference>
<evidence type="ECO:0000256" key="1">
    <source>
        <dbReference type="ARBA" id="ARBA00006865"/>
    </source>
</evidence>
<name>A0A1Y1CQC3_9BACT</name>
<feature type="signal peptide" evidence="2">
    <location>
        <begin position="1"/>
        <end position="21"/>
    </location>
</feature>
<gene>
    <name evidence="4" type="ORF">ALGA_4285</name>
</gene>
<evidence type="ECO:0000313" key="4">
    <source>
        <dbReference type="EMBL" id="BAX82575.1"/>
    </source>
</evidence>
<comment type="similarity">
    <text evidence="1">Belongs to the glycosyl hydrolase 16 family.</text>
</comment>
<reference evidence="5" key="2">
    <citation type="journal article" date="2020" name="Antonie Van Leeuwenhoek">
        <title>Labilibaculum antarcticum sp. nov., a novel facultative anaerobic, psychrotorelant bacterium isolated from marine sediment of Antarctica.</title>
        <authorList>
            <person name="Watanabe M."/>
            <person name="Kojima H."/>
            <person name="Fukui M."/>
        </authorList>
    </citation>
    <scope>NUCLEOTIDE SEQUENCE [LARGE SCALE GENOMIC DNA]</scope>
    <source>
        <strain evidence="5">SPP2</strain>
    </source>
</reference>
<dbReference type="AlphaFoldDB" id="A0A1Y1CQC3"/>
<evidence type="ECO:0000256" key="2">
    <source>
        <dbReference type="SAM" id="SignalP"/>
    </source>
</evidence>
<dbReference type="OrthoDB" id="9809583at2"/>
<dbReference type="InterPro" id="IPR050546">
    <property type="entry name" value="Glycosyl_Hydrlase_16"/>
</dbReference>